<evidence type="ECO:0008006" key="3">
    <source>
        <dbReference type="Google" id="ProtNLM"/>
    </source>
</evidence>
<dbReference type="AlphaFoldDB" id="A0A2N0P142"/>
<evidence type="ECO:0000313" key="2">
    <source>
        <dbReference type="Proteomes" id="UP000232722"/>
    </source>
</evidence>
<dbReference type="Gene3D" id="3.40.50.300">
    <property type="entry name" value="P-loop containing nucleotide triphosphate hydrolases"/>
    <property type="match status" value="1"/>
</dbReference>
<evidence type="ECO:0000313" key="1">
    <source>
        <dbReference type="EMBL" id="PKC00550.1"/>
    </source>
</evidence>
<dbReference type="Proteomes" id="UP000232722">
    <property type="component" value="Unassembled WGS sequence"/>
</dbReference>
<organism evidence="1 2">
    <name type="scientific">Rhizophagus irregularis</name>
    <dbReference type="NCBI Taxonomy" id="588596"/>
    <lineage>
        <taxon>Eukaryota</taxon>
        <taxon>Fungi</taxon>
        <taxon>Fungi incertae sedis</taxon>
        <taxon>Mucoromycota</taxon>
        <taxon>Glomeromycotina</taxon>
        <taxon>Glomeromycetes</taxon>
        <taxon>Glomerales</taxon>
        <taxon>Glomeraceae</taxon>
        <taxon>Rhizophagus</taxon>
    </lineage>
</organism>
<name>A0A2N0P142_9GLOM</name>
<dbReference type="VEuPathDB" id="FungiDB:RhiirFUN_022220"/>
<comment type="caution">
    <text evidence="1">The sequence shown here is derived from an EMBL/GenBank/DDBJ whole genome shotgun (WGS) entry which is preliminary data.</text>
</comment>
<dbReference type="VEuPathDB" id="FungiDB:FUN_016961"/>
<sequence length="319" mass="35574">MKLKGQKASSSRQLVTTSIDLRTLSEKQRLIRERVESIAPLRIIVMGTAGTGKSYPINVIQGRLYEIAKEHNLHENNMVVAPTGVAALTLKAALYIRHFLFQYAGRSIILVGDFGQLPPVCDIPRTHENQINGRSAYSQLQEIYKLEDMQDNSFPACDVPGLSRSYGRSAYSQLQEIYKLEAMQRQQKKTSDAINVLTTWEEEDKINLNKLRLLNQPVAKIHAVHTGGSEASKEYRRVYCSIRRMWEDKTGSCSRLQFPLSLAWAITAHKLQGPGGVLGTSTSPASFQDQVVQAFIDEKPEIKSLALAAAAAKSKKKES</sequence>
<reference evidence="1 2" key="1">
    <citation type="submission" date="2016-04" db="EMBL/GenBank/DDBJ databases">
        <title>Genome analyses suggest a sexual origin of heterokaryosis in a supposedly ancient asexual fungus.</title>
        <authorList>
            <person name="Ropars J."/>
            <person name="Sedzielewska K."/>
            <person name="Noel J."/>
            <person name="Charron P."/>
            <person name="Farinelli L."/>
            <person name="Marton T."/>
            <person name="Kruger M."/>
            <person name="Pelin A."/>
            <person name="Brachmann A."/>
            <person name="Corradi N."/>
        </authorList>
    </citation>
    <scope>NUCLEOTIDE SEQUENCE [LARGE SCALE GENOMIC DNA]</scope>
    <source>
        <strain evidence="1 2">A5</strain>
    </source>
</reference>
<dbReference type="VEuPathDB" id="FungiDB:RhiirFUN_022219"/>
<dbReference type="VEuPathDB" id="FungiDB:RhiirA1_543429"/>
<dbReference type="PANTHER" id="PTHR47642">
    <property type="entry name" value="ATP-DEPENDENT DNA HELICASE"/>
    <property type="match status" value="1"/>
</dbReference>
<dbReference type="EMBL" id="LLXJ01001839">
    <property type="protein sequence ID" value="PKC00550.1"/>
    <property type="molecule type" value="Genomic_DNA"/>
</dbReference>
<dbReference type="SUPFAM" id="SSF52540">
    <property type="entry name" value="P-loop containing nucleoside triphosphate hydrolases"/>
    <property type="match status" value="2"/>
</dbReference>
<gene>
    <name evidence="1" type="ORF">RhiirA5_403196</name>
</gene>
<dbReference type="PANTHER" id="PTHR47642:SF5">
    <property type="entry name" value="ATP-DEPENDENT DNA HELICASE"/>
    <property type="match status" value="1"/>
</dbReference>
<dbReference type="InterPro" id="IPR027417">
    <property type="entry name" value="P-loop_NTPase"/>
</dbReference>
<accession>A0A2N0P142</accession>
<protein>
    <recommendedName>
        <fullName evidence="3">ATP-dependent DNA helicase</fullName>
    </recommendedName>
</protein>
<proteinExistence type="predicted"/>
<reference evidence="1 2" key="2">
    <citation type="submission" date="2017-09" db="EMBL/GenBank/DDBJ databases">
        <title>Extensive intraspecific genome diversity in a model arbuscular mycorrhizal fungus.</title>
        <authorList>
            <person name="Chen E.C."/>
            <person name="Morin E."/>
            <person name="Beaudet D."/>
            <person name="Noel J."/>
            <person name="Ndikumana S."/>
            <person name="Charron P."/>
            <person name="St-Onge C."/>
            <person name="Giorgi J."/>
            <person name="Grigoriev I.V."/>
            <person name="Roux C."/>
            <person name="Martin F.M."/>
            <person name="Corradi N."/>
        </authorList>
    </citation>
    <scope>NUCLEOTIDE SEQUENCE [LARGE SCALE GENOMIC DNA]</scope>
    <source>
        <strain evidence="1 2">A5</strain>
    </source>
</reference>
<dbReference type="InterPro" id="IPR051055">
    <property type="entry name" value="PIF1_helicase"/>
</dbReference>